<gene>
    <name evidence="1" type="ORF">C2845_PM11G00470</name>
</gene>
<keyword evidence="2" id="KW-1185">Reference proteome</keyword>
<evidence type="ECO:0000313" key="2">
    <source>
        <dbReference type="Proteomes" id="UP000275267"/>
    </source>
</evidence>
<dbReference type="AlphaFoldDB" id="A0A3L6RT20"/>
<comment type="caution">
    <text evidence="1">The sequence shown here is derived from an EMBL/GenBank/DDBJ whole genome shotgun (WGS) entry which is preliminary data.</text>
</comment>
<dbReference type="Proteomes" id="UP000275267">
    <property type="component" value="Unassembled WGS sequence"/>
</dbReference>
<dbReference type="InterPro" id="IPR036047">
    <property type="entry name" value="F-box-like_dom_sf"/>
</dbReference>
<dbReference type="OrthoDB" id="639965at2759"/>
<reference evidence="2" key="1">
    <citation type="journal article" date="2019" name="Nat. Commun.">
        <title>The genome of broomcorn millet.</title>
        <authorList>
            <person name="Zou C."/>
            <person name="Miki D."/>
            <person name="Li D."/>
            <person name="Tang Q."/>
            <person name="Xiao L."/>
            <person name="Rajput S."/>
            <person name="Deng P."/>
            <person name="Jia W."/>
            <person name="Huang R."/>
            <person name="Zhang M."/>
            <person name="Sun Y."/>
            <person name="Hu J."/>
            <person name="Fu X."/>
            <person name="Schnable P.S."/>
            <person name="Li F."/>
            <person name="Zhang H."/>
            <person name="Feng B."/>
            <person name="Zhu X."/>
            <person name="Liu R."/>
            <person name="Schnable J.C."/>
            <person name="Zhu J.-K."/>
            <person name="Zhang H."/>
        </authorList>
    </citation>
    <scope>NUCLEOTIDE SEQUENCE [LARGE SCALE GENOMIC DNA]</scope>
</reference>
<dbReference type="EMBL" id="PQIB02000007">
    <property type="protein sequence ID" value="RLN08931.1"/>
    <property type="molecule type" value="Genomic_DNA"/>
</dbReference>
<evidence type="ECO:0000313" key="1">
    <source>
        <dbReference type="EMBL" id="RLN08931.1"/>
    </source>
</evidence>
<dbReference type="STRING" id="4540.A0A3L6RT20"/>
<protein>
    <recommendedName>
        <fullName evidence="3">F-box domain-containing protein</fullName>
    </recommendedName>
</protein>
<organism evidence="1 2">
    <name type="scientific">Panicum miliaceum</name>
    <name type="common">Proso millet</name>
    <name type="synonym">Broomcorn millet</name>
    <dbReference type="NCBI Taxonomy" id="4540"/>
    <lineage>
        <taxon>Eukaryota</taxon>
        <taxon>Viridiplantae</taxon>
        <taxon>Streptophyta</taxon>
        <taxon>Embryophyta</taxon>
        <taxon>Tracheophyta</taxon>
        <taxon>Spermatophyta</taxon>
        <taxon>Magnoliopsida</taxon>
        <taxon>Liliopsida</taxon>
        <taxon>Poales</taxon>
        <taxon>Poaceae</taxon>
        <taxon>PACMAD clade</taxon>
        <taxon>Panicoideae</taxon>
        <taxon>Panicodae</taxon>
        <taxon>Paniceae</taxon>
        <taxon>Panicinae</taxon>
        <taxon>Panicum</taxon>
        <taxon>Panicum sect. Panicum</taxon>
    </lineage>
</organism>
<proteinExistence type="predicted"/>
<evidence type="ECO:0008006" key="3">
    <source>
        <dbReference type="Google" id="ProtNLM"/>
    </source>
</evidence>
<dbReference type="SUPFAM" id="SSF81383">
    <property type="entry name" value="F-box domain"/>
    <property type="match status" value="1"/>
</dbReference>
<dbReference type="PANTHER" id="PTHR34591">
    <property type="entry name" value="OS03G0653100 PROTEIN-RELATED"/>
    <property type="match status" value="1"/>
</dbReference>
<name>A0A3L6RT20_PANMI</name>
<dbReference type="PANTHER" id="PTHR34591:SF52">
    <property type="entry name" value="F-BOX DOMAIN-CONTAINING PROTEIN"/>
    <property type="match status" value="1"/>
</dbReference>
<sequence length="437" mass="50038">MDAASERRAGQGETMGEGQEDLVRLLPDDALADALRRLPRRGLAVSRCVRRAWRDFIDARRLMLPHLLPCAVGGIFININFNGLDSSVFLARPTATGPAVSGDFDYLPGPSKGSSLRDHCNGLLLLRDAVANPATRRWAPLAPRPPPRMSGKYFYEDEYLVYDPAVSPHFEHVLNVFSSETGQWEERLFLREGKAAGTIAEMRSACLLVQKRYAAYWKGEIYVGCEADFVMRVSLANKTYQVIEPPVHIKVPMFQGLHLGRSEKGVYCAVADFSLLWYELRVWILEERPHNQMEWVLKHEAKLYSLRASQQYNRQTKGPWIFQDINYYHRAERYNVDAAEQAKLEWDSDDDNVLQIGDTGSKLCGSMDLLGFHPYEEVIFFCESKERGFAYHLNSSKVQDLGNLYPRNYRRISGYHREIRGSVPYTPCWIEDFPINN</sequence>
<accession>A0A3L6RT20</accession>